<feature type="compositionally biased region" description="Polar residues" evidence="8">
    <location>
        <begin position="65"/>
        <end position="80"/>
    </location>
</feature>
<protein>
    <submittedName>
        <fullName evidence="12 13">Piwi-like protein 1</fullName>
    </submittedName>
</protein>
<dbReference type="Proteomes" id="UP000694845">
    <property type="component" value="Unplaced"/>
</dbReference>
<evidence type="ECO:0000256" key="6">
    <source>
        <dbReference type="ARBA" id="ARBA00023158"/>
    </source>
</evidence>
<dbReference type="CDD" id="cd04658">
    <property type="entry name" value="Piwi_piwi-like_Euk"/>
    <property type="match status" value="1"/>
</dbReference>
<dbReference type="Gene3D" id="2.170.260.10">
    <property type="entry name" value="paz domain"/>
    <property type="match status" value="1"/>
</dbReference>
<evidence type="ECO:0000256" key="2">
    <source>
        <dbReference type="ARBA" id="ARBA00022473"/>
    </source>
</evidence>
<dbReference type="OrthoDB" id="10252740at2759"/>
<dbReference type="GO" id="GO:0031047">
    <property type="term" value="P:regulatory ncRNA-mediated gene silencing"/>
    <property type="evidence" value="ECO:0007669"/>
    <property type="project" value="UniProtKB-KW"/>
</dbReference>
<dbReference type="FunFam" id="3.30.420.10:FF:000014">
    <property type="entry name" value="Piwi-like RNA-mediated gene silencing 1"/>
    <property type="match status" value="1"/>
</dbReference>
<reference evidence="12 13" key="1">
    <citation type="submission" date="2025-04" db="UniProtKB">
        <authorList>
            <consortium name="RefSeq"/>
        </authorList>
    </citation>
    <scope>IDENTIFICATION</scope>
</reference>
<comment type="similarity">
    <text evidence="7">Belongs to the argonaute family. Piwi subfamily.</text>
</comment>
<evidence type="ECO:0000313" key="12">
    <source>
        <dbReference type="RefSeq" id="XP_022111916.1"/>
    </source>
</evidence>
<dbReference type="FunFam" id="2.170.260.10:FF:000003">
    <property type="entry name" value="Piwi-like RNA-mediated gene silencing 2"/>
    <property type="match status" value="1"/>
</dbReference>
<dbReference type="RefSeq" id="XP_022111925.1">
    <property type="nucleotide sequence ID" value="XM_022256233.1"/>
</dbReference>
<dbReference type="PROSITE" id="PS50821">
    <property type="entry name" value="PAZ"/>
    <property type="match status" value="1"/>
</dbReference>
<dbReference type="Pfam" id="PF02170">
    <property type="entry name" value="PAZ"/>
    <property type="match status" value="1"/>
</dbReference>
<dbReference type="RefSeq" id="XP_022111945.1">
    <property type="nucleotide sequence ID" value="XM_022256253.1"/>
</dbReference>
<feature type="compositionally biased region" description="Low complexity" evidence="8">
    <location>
        <begin position="45"/>
        <end position="60"/>
    </location>
</feature>
<dbReference type="RefSeq" id="XP_022111916.1">
    <property type="nucleotide sequence ID" value="XM_022256224.1"/>
</dbReference>
<name>A0A8B8A4U3_ACAPL</name>
<proteinExistence type="inferred from homology"/>
<dbReference type="GO" id="GO:0030154">
    <property type="term" value="P:cell differentiation"/>
    <property type="evidence" value="ECO:0007669"/>
    <property type="project" value="UniProtKB-KW"/>
</dbReference>
<feature type="compositionally biased region" description="Low complexity" evidence="8">
    <location>
        <begin position="109"/>
        <end position="139"/>
    </location>
</feature>
<keyword evidence="6" id="KW-0943">RNA-mediated gene silencing</keyword>
<feature type="compositionally biased region" description="Polar residues" evidence="8">
    <location>
        <begin position="98"/>
        <end position="108"/>
    </location>
</feature>
<evidence type="ECO:0000256" key="3">
    <source>
        <dbReference type="ARBA" id="ARBA00022490"/>
    </source>
</evidence>
<dbReference type="GO" id="GO:0003723">
    <property type="term" value="F:RNA binding"/>
    <property type="evidence" value="ECO:0007669"/>
    <property type="project" value="UniProtKB-KW"/>
</dbReference>
<dbReference type="SMART" id="SM00949">
    <property type="entry name" value="PAZ"/>
    <property type="match status" value="1"/>
</dbReference>
<organism evidence="11 13">
    <name type="scientific">Acanthaster planci</name>
    <name type="common">Crown-of-thorns starfish</name>
    <dbReference type="NCBI Taxonomy" id="133434"/>
    <lineage>
        <taxon>Eukaryota</taxon>
        <taxon>Metazoa</taxon>
        <taxon>Echinodermata</taxon>
        <taxon>Eleutherozoa</taxon>
        <taxon>Asterozoa</taxon>
        <taxon>Asteroidea</taxon>
        <taxon>Valvatacea</taxon>
        <taxon>Valvatida</taxon>
        <taxon>Acanthasteridae</taxon>
        <taxon>Acanthaster</taxon>
    </lineage>
</organism>
<dbReference type="InterPro" id="IPR003100">
    <property type="entry name" value="PAZ_dom"/>
</dbReference>
<feature type="domain" description="PAZ" evidence="9">
    <location>
        <begin position="399"/>
        <end position="512"/>
    </location>
</feature>
<dbReference type="Gene3D" id="3.30.420.10">
    <property type="entry name" value="Ribonuclease H-like superfamily/Ribonuclease H"/>
    <property type="match status" value="1"/>
</dbReference>
<dbReference type="GO" id="GO:0005737">
    <property type="term" value="C:cytoplasm"/>
    <property type="evidence" value="ECO:0007669"/>
    <property type="project" value="UniProtKB-SubCell"/>
</dbReference>
<evidence type="ECO:0000313" key="13">
    <source>
        <dbReference type="RefSeq" id="XP_022111925.1"/>
    </source>
</evidence>
<gene>
    <name evidence="12 13 14 15" type="primary">LOC110991080</name>
</gene>
<dbReference type="InterPro" id="IPR036397">
    <property type="entry name" value="RNaseH_sf"/>
</dbReference>
<dbReference type="GeneID" id="110991080"/>
<dbReference type="InterPro" id="IPR014811">
    <property type="entry name" value="ArgoL1"/>
</dbReference>
<evidence type="ECO:0000256" key="1">
    <source>
        <dbReference type="ARBA" id="ARBA00004496"/>
    </source>
</evidence>
<keyword evidence="3" id="KW-0963">Cytoplasm</keyword>
<dbReference type="InterPro" id="IPR003165">
    <property type="entry name" value="Piwi"/>
</dbReference>
<dbReference type="OMA" id="CILNTAN"/>
<dbReference type="Pfam" id="PF08699">
    <property type="entry name" value="ArgoL1"/>
    <property type="match status" value="1"/>
</dbReference>
<dbReference type="InterPro" id="IPR012337">
    <property type="entry name" value="RNaseH-like_sf"/>
</dbReference>
<evidence type="ECO:0000256" key="8">
    <source>
        <dbReference type="SAM" id="MobiDB-lite"/>
    </source>
</evidence>
<evidence type="ECO:0000313" key="14">
    <source>
        <dbReference type="RefSeq" id="XP_022111935.1"/>
    </source>
</evidence>
<evidence type="ECO:0000256" key="5">
    <source>
        <dbReference type="ARBA" id="ARBA00022884"/>
    </source>
</evidence>
<comment type="subcellular location">
    <subcellularLocation>
        <location evidence="1">Cytoplasm</location>
    </subcellularLocation>
</comment>
<sequence length="983" mass="109563">MSGSGPPGLGRGGRGAALMAVLQNPIRRPGQEPSASSTSGHSPPERASPSPPSSESAGPGVAARVQQQNGHSGARPSQSGEGAATKPQPSVGRGLASLYQQMQLSRGNSPVSSGSSSPSSGAVTPSGTPTPPSTGTGTPPAKPFGRGIAGLSARGSPTAVPAFGRGIAGLKQKSPPLAQTPAESSPHSPLASPTSPQGTGTTTPQLQPQAAASAVRDKPEVQVNIPPPGTSGAPIKVATNYLPIKFETEAIWQYAVSFSPHIESKKMRMGLLYTYLDNISKVRAFDGTILFLPVQLKEKVTIFKTKGLRDNTEFEVKIQLAKALQPKDCIQLYNVIFRRIMRILSMSQVGRHYYSPDLATMIPQHKLEIWPGYVTAIHEYSSGLMLQLDVSHKVLCYQTVLDTMTEIYRRNEDTFKDECTRQIVGTIVLTRYNNQTYRVDDIAWNKNPLSTFMYHDKEEMTFVEYYKKHYDKEITDMGQPLLINRPKKEQLKKPGSKASVICLVPELACRTGLTDEMRSDFRVMKDLAFHTRITPAQRHVSLRKFIDNIYQNRDALKELTNWGMSVDRDILTMGARQLRPEQIRMQNNTIVANPEADWGREMTRDRATLPVDLNHWLLVFCKRDASRSSDFLKMMERCCPQLGIRIQPPVRFQLQDDKTQTYLNCIRDAINPQLQLVVIIFPTSRDDRYSAVKKLCCVEKAIPSQVIISRTISQQQKLRSVTQKIALQINCKLGGELWSLDIPVSKMMVVGIDVYHDPARGGKSIGAFVASTNKLLTRWYSRVCFQTPQQELIDGLKLCLVASIKKYHEINHDLPQKIVIFRDGVGDGQLNIVATYEQQQLSACFEMFGETYKPSLTIVIVQKRINTRIFAASNGRQLENPAPGCVVDHTITRLNWYDFFLVSQHVRQGTVTPTHYVVVYDTSKFNADQMQRLAYKLTHLYYNWPGTVRVPAPCQYAHKLAYLVGESLKREPALELSDRLFFL</sequence>
<accession>A0A8B8A4U3</accession>
<dbReference type="Pfam" id="PF23278">
    <property type="entry name" value="Piwi_N"/>
    <property type="match status" value="1"/>
</dbReference>
<keyword evidence="4" id="KW-0221">Differentiation</keyword>
<evidence type="ECO:0000259" key="9">
    <source>
        <dbReference type="PROSITE" id="PS50821"/>
    </source>
</evidence>
<feature type="compositionally biased region" description="Gly residues" evidence="8">
    <location>
        <begin position="1"/>
        <end position="15"/>
    </location>
</feature>
<evidence type="ECO:0000256" key="7">
    <source>
        <dbReference type="ARBA" id="ARBA00038291"/>
    </source>
</evidence>
<keyword evidence="5" id="KW-0694">RNA-binding</keyword>
<evidence type="ECO:0000313" key="11">
    <source>
        <dbReference type="Proteomes" id="UP000694845"/>
    </source>
</evidence>
<dbReference type="CDD" id="cd02845">
    <property type="entry name" value="PAZ_piwi_like"/>
    <property type="match status" value="1"/>
</dbReference>
<dbReference type="Pfam" id="PF02171">
    <property type="entry name" value="Piwi"/>
    <property type="match status" value="1"/>
</dbReference>
<dbReference type="RefSeq" id="XP_022111935.1">
    <property type="nucleotide sequence ID" value="XM_022256243.1"/>
</dbReference>
<dbReference type="PROSITE" id="PS50822">
    <property type="entry name" value="PIWI"/>
    <property type="match status" value="1"/>
</dbReference>
<dbReference type="PANTHER" id="PTHR22891">
    <property type="entry name" value="EUKARYOTIC TRANSLATION INITIATION FACTOR 2C"/>
    <property type="match status" value="1"/>
</dbReference>
<keyword evidence="2" id="KW-0217">Developmental protein</keyword>
<dbReference type="KEGG" id="aplc:110991080"/>
<dbReference type="SUPFAM" id="SSF53098">
    <property type="entry name" value="Ribonuclease H-like"/>
    <property type="match status" value="1"/>
</dbReference>
<dbReference type="InterPro" id="IPR036085">
    <property type="entry name" value="PAZ_dom_sf"/>
</dbReference>
<evidence type="ECO:0000256" key="4">
    <source>
        <dbReference type="ARBA" id="ARBA00022782"/>
    </source>
</evidence>
<dbReference type="AlphaFoldDB" id="A0A8B8A4U3"/>
<dbReference type="SUPFAM" id="SSF101690">
    <property type="entry name" value="PAZ domain"/>
    <property type="match status" value="1"/>
</dbReference>
<evidence type="ECO:0000313" key="15">
    <source>
        <dbReference type="RefSeq" id="XP_022111945.1"/>
    </source>
</evidence>
<feature type="compositionally biased region" description="Low complexity" evidence="8">
    <location>
        <begin position="191"/>
        <end position="214"/>
    </location>
</feature>
<evidence type="ECO:0000259" key="10">
    <source>
        <dbReference type="PROSITE" id="PS50822"/>
    </source>
</evidence>
<feature type="region of interest" description="Disordered" evidence="8">
    <location>
        <begin position="1"/>
        <end position="232"/>
    </location>
</feature>
<keyword evidence="11" id="KW-1185">Reference proteome</keyword>
<feature type="domain" description="Piwi" evidence="10">
    <location>
        <begin position="676"/>
        <end position="969"/>
    </location>
</feature>
<dbReference type="Gene3D" id="3.40.50.2300">
    <property type="match status" value="1"/>
</dbReference>
<dbReference type="SMART" id="SM00950">
    <property type="entry name" value="Piwi"/>
    <property type="match status" value="1"/>
</dbReference>